<dbReference type="Proteomes" id="UP000682982">
    <property type="component" value="Unassembled WGS sequence"/>
</dbReference>
<dbReference type="Pfam" id="PF02776">
    <property type="entry name" value="TPP_enzyme_N"/>
    <property type="match status" value="1"/>
</dbReference>
<dbReference type="InterPro" id="IPR029035">
    <property type="entry name" value="DHS-like_NAD/FAD-binding_dom"/>
</dbReference>
<dbReference type="InterPro" id="IPR011766">
    <property type="entry name" value="TPP_enzyme_TPP-bd"/>
</dbReference>
<sequence>MGFPFLAITVMLKSRSGGQLIVDALQIHGVDTIFGVPGESYLPVLDALHDSPIRFIINRQEGGAAFMADAYGKMTGKPGICFVTRGPGATNASIGVHTAYQDSTPMILFIGQVGNDFVEREAFQEIDYRRMFGPMAKWVAQIDRADRVPEYIARAFQVATSGRPGPVVLALPEDMLAQTVEVADTLHYTPVQAYPSPAQLRQLRSMLEAAARPVLILGGSGWDQTACTQLREFAELNHLPVACAFRFQDLIDNARPNYIGDVGIGINPQLAKRIQQADLVIAIGPRLGEMTTGGYTLLEAPLPKQTLVHVHSDALELGRVYQAPLLINSGMKEFAHALSQLGQLKNTARWQHSVAEAKAELHAWQQEPAIFAKENAPLNLWRVVQDIMRLAPADSIITNGAGNYATWAHRYFRYAGLRTQLAPTSGAMGYSVPSGIAAKLIAPERTVITFAGDGEYMMNGQELTTAVQYRAGVIIIVFNNGMYGTIRMHQEREFPGRVSGTELHNPDFAALARAYGASGEIVLTTAEFGPALERAIVHTATHQLPAVIELRYDGNLITPGATLETLRQTARNTGK</sequence>
<dbReference type="Gene3D" id="3.40.50.970">
    <property type="match status" value="2"/>
</dbReference>
<dbReference type="CDD" id="cd00568">
    <property type="entry name" value="TPP_enzymes"/>
    <property type="match status" value="1"/>
</dbReference>
<dbReference type="Pfam" id="PF02775">
    <property type="entry name" value="TPP_enzyme_C"/>
    <property type="match status" value="1"/>
</dbReference>
<feature type="domain" description="Thiamine pyrophosphate enzyme central" evidence="4">
    <location>
        <begin position="201"/>
        <end position="338"/>
    </location>
</feature>
<dbReference type="EMBL" id="JAGSPK010000001">
    <property type="protein sequence ID" value="MBR7791604.1"/>
    <property type="molecule type" value="Genomic_DNA"/>
</dbReference>
<proteinExistence type="inferred from homology"/>
<dbReference type="NCBIfam" id="NF006052">
    <property type="entry name" value="PRK08199.1"/>
    <property type="match status" value="1"/>
</dbReference>
<evidence type="ECO:0000256" key="1">
    <source>
        <dbReference type="ARBA" id="ARBA00007812"/>
    </source>
</evidence>
<evidence type="ECO:0000259" key="4">
    <source>
        <dbReference type="Pfam" id="PF00205"/>
    </source>
</evidence>
<reference evidence="7 8" key="1">
    <citation type="submission" date="2021-04" db="EMBL/GenBank/DDBJ databases">
        <title>novel species isolated from subtropical streams in China.</title>
        <authorList>
            <person name="Lu H."/>
        </authorList>
    </citation>
    <scope>NUCLEOTIDE SEQUENCE [LARGE SCALE GENOMIC DNA]</scope>
    <source>
        <strain evidence="7 8">FT147W</strain>
    </source>
</reference>
<feature type="domain" description="Thiamine pyrophosphate enzyme TPP-binding" evidence="5">
    <location>
        <begin position="400"/>
        <end position="549"/>
    </location>
</feature>
<organism evidence="7 8">
    <name type="scientific">Undibacterium rivi</name>
    <dbReference type="NCBI Taxonomy" id="2828729"/>
    <lineage>
        <taxon>Bacteria</taxon>
        <taxon>Pseudomonadati</taxon>
        <taxon>Pseudomonadota</taxon>
        <taxon>Betaproteobacteria</taxon>
        <taxon>Burkholderiales</taxon>
        <taxon>Oxalobacteraceae</taxon>
        <taxon>Undibacterium</taxon>
    </lineage>
</organism>
<evidence type="ECO:0000259" key="5">
    <source>
        <dbReference type="Pfam" id="PF02775"/>
    </source>
</evidence>
<dbReference type="SUPFAM" id="SSF52518">
    <property type="entry name" value="Thiamin diphosphate-binding fold (THDP-binding)"/>
    <property type="match status" value="2"/>
</dbReference>
<gene>
    <name evidence="7" type="ORF">KDM87_03275</name>
</gene>
<dbReference type="InterPro" id="IPR012000">
    <property type="entry name" value="Thiamin_PyroP_enz_cen_dom"/>
</dbReference>
<evidence type="ECO:0000256" key="3">
    <source>
        <dbReference type="RuleBase" id="RU362132"/>
    </source>
</evidence>
<evidence type="ECO:0000313" key="7">
    <source>
        <dbReference type="EMBL" id="MBR7791604.1"/>
    </source>
</evidence>
<feature type="domain" description="Thiamine pyrophosphate enzyme N-terminal TPP-binding" evidence="6">
    <location>
        <begin position="16"/>
        <end position="128"/>
    </location>
</feature>
<dbReference type="Pfam" id="PF00205">
    <property type="entry name" value="TPP_enzyme_M"/>
    <property type="match status" value="1"/>
</dbReference>
<dbReference type="PANTHER" id="PTHR18968">
    <property type="entry name" value="THIAMINE PYROPHOSPHATE ENZYMES"/>
    <property type="match status" value="1"/>
</dbReference>
<evidence type="ECO:0000259" key="6">
    <source>
        <dbReference type="Pfam" id="PF02776"/>
    </source>
</evidence>
<dbReference type="InterPro" id="IPR045229">
    <property type="entry name" value="TPP_enz"/>
</dbReference>
<comment type="similarity">
    <text evidence="1 3">Belongs to the TPP enzyme family.</text>
</comment>
<dbReference type="InterPro" id="IPR029061">
    <property type="entry name" value="THDP-binding"/>
</dbReference>
<name>A0ABS5H0X3_9BURK</name>
<evidence type="ECO:0000313" key="8">
    <source>
        <dbReference type="Proteomes" id="UP000682982"/>
    </source>
</evidence>
<dbReference type="PANTHER" id="PTHR18968:SF120">
    <property type="entry name" value="ACETOLACTATE SYNTHASE LARGE SUBUNIT"/>
    <property type="match status" value="1"/>
</dbReference>
<comment type="caution">
    <text evidence="7">The sequence shown here is derived from an EMBL/GenBank/DDBJ whole genome shotgun (WGS) entry which is preliminary data.</text>
</comment>
<dbReference type="CDD" id="cd07035">
    <property type="entry name" value="TPP_PYR_POX_like"/>
    <property type="match status" value="1"/>
</dbReference>
<keyword evidence="8" id="KW-1185">Reference proteome</keyword>
<evidence type="ECO:0000256" key="2">
    <source>
        <dbReference type="ARBA" id="ARBA00023052"/>
    </source>
</evidence>
<protein>
    <submittedName>
        <fullName evidence="7">Thiamine pyrophosphate-binding protein</fullName>
    </submittedName>
</protein>
<accession>A0ABS5H0X3</accession>
<dbReference type="SUPFAM" id="SSF52467">
    <property type="entry name" value="DHS-like NAD/FAD-binding domain"/>
    <property type="match status" value="1"/>
</dbReference>
<dbReference type="Gene3D" id="3.40.50.1220">
    <property type="entry name" value="TPP-binding domain"/>
    <property type="match status" value="1"/>
</dbReference>
<dbReference type="InterPro" id="IPR012001">
    <property type="entry name" value="Thiamin_PyroP_enz_TPP-bd_dom"/>
</dbReference>
<keyword evidence="2 3" id="KW-0786">Thiamine pyrophosphate</keyword>